<feature type="transmembrane region" description="Helical" evidence="7">
    <location>
        <begin position="458"/>
        <end position="478"/>
    </location>
</feature>
<proteinExistence type="predicted"/>
<evidence type="ECO:0000256" key="7">
    <source>
        <dbReference type="SAM" id="Phobius"/>
    </source>
</evidence>
<evidence type="ECO:0000256" key="4">
    <source>
        <dbReference type="ARBA" id="ARBA00022692"/>
    </source>
</evidence>
<evidence type="ECO:0000256" key="6">
    <source>
        <dbReference type="ARBA" id="ARBA00023136"/>
    </source>
</evidence>
<feature type="transmembrane region" description="Helical" evidence="7">
    <location>
        <begin position="355"/>
        <end position="379"/>
    </location>
</feature>
<feature type="transmembrane region" description="Helical" evidence="7">
    <location>
        <begin position="202"/>
        <end position="225"/>
    </location>
</feature>
<dbReference type="NCBIfam" id="NF007412">
    <property type="entry name" value="PRK09950.1"/>
    <property type="match status" value="1"/>
</dbReference>
<evidence type="ECO:0000256" key="1">
    <source>
        <dbReference type="ARBA" id="ARBA00004651"/>
    </source>
</evidence>
<keyword evidence="9" id="KW-1185">Reference proteome</keyword>
<keyword evidence="2" id="KW-0813">Transport</keyword>
<feature type="transmembrane region" description="Helical" evidence="7">
    <location>
        <begin position="417"/>
        <end position="438"/>
    </location>
</feature>
<dbReference type="NCBIfam" id="TIGR00842">
    <property type="entry name" value="bcct"/>
    <property type="match status" value="1"/>
</dbReference>
<dbReference type="Pfam" id="PF02028">
    <property type="entry name" value="BCCT"/>
    <property type="match status" value="1"/>
</dbReference>
<feature type="transmembrane region" description="Helical" evidence="7">
    <location>
        <begin position="21"/>
        <end position="41"/>
    </location>
</feature>
<keyword evidence="5 7" id="KW-1133">Transmembrane helix</keyword>
<sequence>MKTHQNAAKPPRLGQPPKKDYLLIGVSVATIMATVLALSAYPEQSARTADHLFKLATTLLSSPILVVFLAFVAGSLFIIFSKYGNIRLGSGKPEYKTVPWIFMFICAGLSSATLYWGLVEWAYYYKTPGLNIPANTPAALEMSISYAFFHWGFGTWACYAIGSLAMAYYFHVRKHATLSLAGIVEAITGLKASGPAGRLIDILFLIGTFGGLTVTLVVTTLTFSNGLSNLTGLPNTFALQAGIVVVIAGIFSLSSYIGIDGGMQRLAIMVCWGALACALVVFLVGPTLFIVDNTVGGIGLMFSNFLRMSLFTDSAGNGEFTRNWTVFYWFWAVSYTPAVSMFVTRVSKGRTMREVAAALLIGGSVSCWVVFGSLSGYGIHQFLQGHIDVPALVASQGGEVAITALLDAFPMSSLATAFYLFVMIIFLASHIDASAYTVAATTTRNLQDGEDPSPLLRLFWCVMLALVPLTMIATHVSLKTVKTSVILTSIPFLALLVVMAYGLVKWLRADYADKTAADIDEESRLKLVMDAPLPPSPEAARLGEIAGETAR</sequence>
<keyword evidence="4 7" id="KW-0812">Transmembrane</keyword>
<evidence type="ECO:0000256" key="3">
    <source>
        <dbReference type="ARBA" id="ARBA00022475"/>
    </source>
</evidence>
<gene>
    <name evidence="8" type="ORF">EBB06_03375</name>
</gene>
<feature type="transmembrane region" description="Helical" evidence="7">
    <location>
        <begin position="144"/>
        <end position="170"/>
    </location>
</feature>
<dbReference type="InterPro" id="IPR000060">
    <property type="entry name" value="BCCT_transptr"/>
</dbReference>
<feature type="transmembrane region" description="Helical" evidence="7">
    <location>
        <begin position="266"/>
        <end position="291"/>
    </location>
</feature>
<comment type="caution">
    <text evidence="8">The sequence shown here is derived from an EMBL/GenBank/DDBJ whole genome shotgun (WGS) entry which is preliminary data.</text>
</comment>
<dbReference type="RefSeq" id="WP_129211510.1">
    <property type="nucleotide sequence ID" value="NZ_REGR01000002.1"/>
</dbReference>
<evidence type="ECO:0000313" key="9">
    <source>
        <dbReference type="Proteomes" id="UP000290682"/>
    </source>
</evidence>
<dbReference type="EMBL" id="REGR01000002">
    <property type="protein sequence ID" value="RXZ44944.1"/>
    <property type="molecule type" value="Genomic_DNA"/>
</dbReference>
<feature type="transmembrane region" description="Helical" evidence="7">
    <location>
        <begin position="484"/>
        <end position="504"/>
    </location>
</feature>
<dbReference type="Proteomes" id="UP000290682">
    <property type="component" value="Unassembled WGS sequence"/>
</dbReference>
<evidence type="ECO:0000256" key="2">
    <source>
        <dbReference type="ARBA" id="ARBA00022448"/>
    </source>
</evidence>
<reference evidence="8 9" key="1">
    <citation type="submission" date="2018-10" db="EMBL/GenBank/DDBJ databases">
        <title>Draft genome of Fastidiocella sp. strain 375T, a bacterium isolated from a karstic cave dripping water.</title>
        <authorList>
            <person name="Coelho C."/>
            <person name="Verissimo A."/>
            <person name="Tiago I."/>
        </authorList>
    </citation>
    <scope>NUCLEOTIDE SEQUENCE [LARGE SCALE GENOMIC DNA]</scope>
    <source>
        <strain evidence="8 9">CAVE-375</strain>
    </source>
</reference>
<feature type="transmembrane region" description="Helical" evidence="7">
    <location>
        <begin position="237"/>
        <end position="259"/>
    </location>
</feature>
<organism evidence="8 9">
    <name type="scientific">Crenobacter cavernae</name>
    <dbReference type="NCBI Taxonomy" id="2290923"/>
    <lineage>
        <taxon>Bacteria</taxon>
        <taxon>Pseudomonadati</taxon>
        <taxon>Pseudomonadota</taxon>
        <taxon>Betaproteobacteria</taxon>
        <taxon>Neisseriales</taxon>
        <taxon>Neisseriaceae</taxon>
        <taxon>Crenobacter</taxon>
    </lineage>
</organism>
<feature type="transmembrane region" description="Helical" evidence="7">
    <location>
        <begin position="326"/>
        <end position="343"/>
    </location>
</feature>
<dbReference type="PANTHER" id="PTHR30047">
    <property type="entry name" value="HIGH-AFFINITY CHOLINE TRANSPORT PROTEIN-RELATED"/>
    <property type="match status" value="1"/>
</dbReference>
<dbReference type="PANTHER" id="PTHR30047:SF12">
    <property type="entry name" value="BCCT-FAMILY TRANSPORTER"/>
    <property type="match status" value="1"/>
</dbReference>
<evidence type="ECO:0000256" key="5">
    <source>
        <dbReference type="ARBA" id="ARBA00022989"/>
    </source>
</evidence>
<name>A0ABY0FF65_9NEIS</name>
<keyword evidence="3" id="KW-1003">Cell membrane</keyword>
<evidence type="ECO:0000313" key="8">
    <source>
        <dbReference type="EMBL" id="RXZ44944.1"/>
    </source>
</evidence>
<feature type="transmembrane region" description="Helical" evidence="7">
    <location>
        <begin position="100"/>
        <end position="124"/>
    </location>
</feature>
<comment type="subcellular location">
    <subcellularLocation>
        <location evidence="1">Cell membrane</location>
        <topology evidence="1">Multi-pass membrane protein</topology>
    </subcellularLocation>
</comment>
<feature type="transmembrane region" description="Helical" evidence="7">
    <location>
        <begin position="61"/>
        <end position="80"/>
    </location>
</feature>
<accession>A0ABY0FF65</accession>
<protein>
    <submittedName>
        <fullName evidence="8">BCCT family transporter</fullName>
    </submittedName>
</protein>
<keyword evidence="6 7" id="KW-0472">Membrane</keyword>